<dbReference type="Proteomes" id="UP000051952">
    <property type="component" value="Unassembled WGS sequence"/>
</dbReference>
<reference evidence="4" key="1">
    <citation type="submission" date="2015-09" db="EMBL/GenBank/DDBJ databases">
        <authorList>
            <consortium name="Pathogen Informatics"/>
        </authorList>
    </citation>
    <scope>NUCLEOTIDE SEQUENCE [LARGE SCALE GENOMIC DNA]</scope>
    <source>
        <strain evidence="4">Lake Konstanz</strain>
    </source>
</reference>
<feature type="compositionally biased region" description="Polar residues" evidence="2">
    <location>
        <begin position="857"/>
        <end position="873"/>
    </location>
</feature>
<dbReference type="VEuPathDB" id="TriTrypDB:BSAL_58815"/>
<dbReference type="AlphaFoldDB" id="A0A0S4KE54"/>
<feature type="compositionally biased region" description="Low complexity" evidence="2">
    <location>
        <begin position="105"/>
        <end position="133"/>
    </location>
</feature>
<evidence type="ECO:0000313" key="4">
    <source>
        <dbReference type="Proteomes" id="UP000051952"/>
    </source>
</evidence>
<sequence length="1143" mass="126105">MLLYSLQDVFAFGSFCAAQCCQSKDMRSSYDGGLREHTPPTYRKGPAPSVGAARLLGKKQTGDTSPSLEEALFTGDVGVPTASKHQMRIFVPTVEHMHTTISAATSQPQSRVVSSPSRRSSPPPSRATAPSSSFASLVSTESIAKALRMLTPLISSIPRFVPPQPLEAASSLGKIVENRAIVQALLVDALADVEVLGARMAAIKADNERLKRDVAQLTRERDTAVDLGVAADAQLVTAAEEMRALQESKKALAAEFEKKVHYLVHKDAPVTRTTAAEYRTAECARMERECDELRAQLTKRDAWRVERSALLESIARETRLREAAANEVASLQHRISALETQLQTTIEQHRSSDELQLAEHLKLGESLQRWQLQRSNPRQTETIKRCMQERAFRARASRTWRQWFGVYVETMQEKAVMENTAEQQLRQVALEGRLLKAKEEKAILIREVTHLTRMADDHMLRQQSHQQSSHQPGQTPSWSPIRGQPTSATPTKSITQEEDPATKSLLLLAFSADAKEKAKVPTSLIDIVRNEQEAHKPKHKIHQDPQVQAIKAYHMLSTVLHGIKRRLGLESLRIPALPLTERSTESVPRVVFDWIQDVFEFLHHIMSVEDRLLKAKVKIAFMNIRLGPDMKRIAAQMHFCSSDAAQTDVLKRQLNGYVEIQRAIKALKGHIEATAKALVSSSDPKKHDQIRLLTQTFEADVSTFLDRVEYNRKMQFQFELQLRTLRDQKAALIDRLLGGDGSGTSSPTRRSQPGSPSHRKAMLEHGMAPEGAGITSPGMTTASPVSPATVMTKQVSIGELLPTLRRFGSVGSWAPDAASRPITSDVLQSVVALDKAALPKAMIPASSDPLHDIPFADNNNMDPNHSGQSSSRRTPVVDLGDTSNVLMGDDDDYDRTAGNDPELEYIATEEGLQALHPPQHDEAQHDEDNSGHKSSNAPLLLTRHVPSVEDIARILARDGALKRLDAPKVPDPWAERCKEGYRITSILRAGADGKIDAKEFLRLSQGTTAIAQSVRRSLDSEILALNKAKARQRRDAPIAPLLASATALAAQQQSQAGTFSHAHVKSAASLHKHVSQQPQGPPAQWRCDSATSHTSTSNHTATIAHRDNLVRPAVVGLSEHRLRVPSSESSDVIHKLLPRHRAQ</sequence>
<name>A0A0S4KE54_BODSA</name>
<evidence type="ECO:0000256" key="1">
    <source>
        <dbReference type="SAM" id="Coils"/>
    </source>
</evidence>
<evidence type="ECO:0000256" key="2">
    <source>
        <dbReference type="SAM" id="MobiDB-lite"/>
    </source>
</evidence>
<feature type="region of interest" description="Disordered" evidence="2">
    <location>
        <begin position="459"/>
        <end position="498"/>
    </location>
</feature>
<feature type="coiled-coil region" evidence="1">
    <location>
        <begin position="314"/>
        <end position="348"/>
    </location>
</feature>
<accession>A0A0S4KE54</accession>
<dbReference type="EMBL" id="CYKH01000236">
    <property type="protein sequence ID" value="CUI12375.1"/>
    <property type="molecule type" value="Genomic_DNA"/>
</dbReference>
<feature type="compositionally biased region" description="Polar residues" evidence="2">
    <location>
        <begin position="472"/>
        <end position="494"/>
    </location>
</feature>
<evidence type="ECO:0000313" key="3">
    <source>
        <dbReference type="EMBL" id="CUI12375.1"/>
    </source>
</evidence>
<feature type="region of interest" description="Disordered" evidence="2">
    <location>
        <begin position="736"/>
        <end position="761"/>
    </location>
</feature>
<organism evidence="3 4">
    <name type="scientific">Bodo saltans</name>
    <name type="common">Flagellated protozoan</name>
    <dbReference type="NCBI Taxonomy" id="75058"/>
    <lineage>
        <taxon>Eukaryota</taxon>
        <taxon>Discoba</taxon>
        <taxon>Euglenozoa</taxon>
        <taxon>Kinetoplastea</taxon>
        <taxon>Metakinetoplastina</taxon>
        <taxon>Eubodonida</taxon>
        <taxon>Bodonidae</taxon>
        <taxon>Bodo</taxon>
    </lineage>
</organism>
<feature type="compositionally biased region" description="Low complexity" evidence="2">
    <location>
        <begin position="462"/>
        <end position="471"/>
    </location>
</feature>
<feature type="region of interest" description="Disordered" evidence="2">
    <location>
        <begin position="853"/>
        <end position="879"/>
    </location>
</feature>
<feature type="compositionally biased region" description="Polar residues" evidence="2">
    <location>
        <begin position="743"/>
        <end position="755"/>
    </location>
</feature>
<keyword evidence="1" id="KW-0175">Coiled coil</keyword>
<feature type="region of interest" description="Disordered" evidence="2">
    <location>
        <begin position="1059"/>
        <end position="1105"/>
    </location>
</feature>
<proteinExistence type="predicted"/>
<feature type="region of interest" description="Disordered" evidence="2">
    <location>
        <begin position="102"/>
        <end position="133"/>
    </location>
</feature>
<protein>
    <submittedName>
        <fullName evidence="3">Uncharacterized protein</fullName>
    </submittedName>
</protein>
<feature type="compositionally biased region" description="Low complexity" evidence="2">
    <location>
        <begin position="1089"/>
        <end position="1103"/>
    </location>
</feature>
<keyword evidence="4" id="KW-1185">Reference proteome</keyword>
<feature type="coiled-coil region" evidence="1">
    <location>
        <begin position="193"/>
        <end position="255"/>
    </location>
</feature>
<gene>
    <name evidence="3" type="ORF">BSAL_58815</name>
</gene>
<feature type="region of interest" description="Disordered" evidence="2">
    <location>
        <begin position="1121"/>
        <end position="1143"/>
    </location>
</feature>